<feature type="compositionally biased region" description="Basic and acidic residues" evidence="1">
    <location>
        <begin position="264"/>
        <end position="276"/>
    </location>
</feature>
<feature type="region of interest" description="Disordered" evidence="1">
    <location>
        <begin position="258"/>
        <end position="293"/>
    </location>
</feature>
<reference evidence="2" key="1">
    <citation type="submission" date="2023-06" db="EMBL/GenBank/DDBJ databases">
        <title>Genome-scale phylogeny and comparative genomics of the fungal order Sordariales.</title>
        <authorList>
            <consortium name="Lawrence Berkeley National Laboratory"/>
            <person name="Hensen N."/>
            <person name="Bonometti L."/>
            <person name="Westerberg I."/>
            <person name="Brannstrom I.O."/>
            <person name="Guillou S."/>
            <person name="Cros-Aarteil S."/>
            <person name="Calhoun S."/>
            <person name="Haridas S."/>
            <person name="Kuo A."/>
            <person name="Mondo S."/>
            <person name="Pangilinan J."/>
            <person name="Riley R."/>
            <person name="Labutti K."/>
            <person name="Andreopoulos B."/>
            <person name="Lipzen A."/>
            <person name="Chen C."/>
            <person name="Yanf M."/>
            <person name="Daum C."/>
            <person name="Ng V."/>
            <person name="Clum A."/>
            <person name="Steindorff A."/>
            <person name="Ohm R."/>
            <person name="Martin F."/>
            <person name="Silar P."/>
            <person name="Natvig D."/>
            <person name="Lalanne C."/>
            <person name="Gautier V."/>
            <person name="Ament-Velasquez S.L."/>
            <person name="Kruys A."/>
            <person name="Hutchinson M.I."/>
            <person name="Powell A.J."/>
            <person name="Barry K."/>
            <person name="Miller A.N."/>
            <person name="Grigoriev I.V."/>
            <person name="Debuchy R."/>
            <person name="Gladieux P."/>
            <person name="Thoren M.H."/>
            <person name="Johannesson H."/>
        </authorList>
    </citation>
    <scope>NUCLEOTIDE SEQUENCE</scope>
    <source>
        <strain evidence="2">SMH4607-1</strain>
    </source>
</reference>
<dbReference type="EMBL" id="JAUKUA010000005">
    <property type="protein sequence ID" value="KAK0711242.1"/>
    <property type="molecule type" value="Genomic_DNA"/>
</dbReference>
<feature type="region of interest" description="Disordered" evidence="1">
    <location>
        <begin position="181"/>
        <end position="204"/>
    </location>
</feature>
<keyword evidence="3" id="KW-1185">Reference proteome</keyword>
<comment type="caution">
    <text evidence="2">The sequence shown here is derived from an EMBL/GenBank/DDBJ whole genome shotgun (WGS) entry which is preliminary data.</text>
</comment>
<feature type="region of interest" description="Disordered" evidence="1">
    <location>
        <begin position="111"/>
        <end position="139"/>
    </location>
</feature>
<accession>A0AA40A8I9</accession>
<evidence type="ECO:0000256" key="1">
    <source>
        <dbReference type="SAM" id="MobiDB-lite"/>
    </source>
</evidence>
<name>A0AA40A8I9_9PEZI</name>
<dbReference type="Proteomes" id="UP001172102">
    <property type="component" value="Unassembled WGS sequence"/>
</dbReference>
<evidence type="ECO:0000313" key="3">
    <source>
        <dbReference type="Proteomes" id="UP001172102"/>
    </source>
</evidence>
<dbReference type="AlphaFoldDB" id="A0AA40A8I9"/>
<proteinExistence type="predicted"/>
<organism evidence="2 3">
    <name type="scientific">Lasiosphaeris hirsuta</name>
    <dbReference type="NCBI Taxonomy" id="260670"/>
    <lineage>
        <taxon>Eukaryota</taxon>
        <taxon>Fungi</taxon>
        <taxon>Dikarya</taxon>
        <taxon>Ascomycota</taxon>
        <taxon>Pezizomycotina</taxon>
        <taxon>Sordariomycetes</taxon>
        <taxon>Sordariomycetidae</taxon>
        <taxon>Sordariales</taxon>
        <taxon>Lasiosphaeriaceae</taxon>
        <taxon>Lasiosphaeris</taxon>
    </lineage>
</organism>
<evidence type="ECO:0000313" key="2">
    <source>
        <dbReference type="EMBL" id="KAK0711242.1"/>
    </source>
</evidence>
<protein>
    <submittedName>
        <fullName evidence="2">Uncharacterized protein</fullName>
    </submittedName>
</protein>
<gene>
    <name evidence="2" type="ORF">B0H67DRAFT_281257</name>
</gene>
<sequence length="303" mass="33258">MSTPSSQHNRGERNRMPLLITPVARNVSIDDSDETGNTDPFSIATDTERRVTCLPASSSSTFFTRYVALQYVLLVDPCSSPIKMARNRKGVRRLAESFGNVLQKFKRALREPELPHDGPSGDITLDGALSAREPSPANDPLPLTPEHLKFQKETWSGFTLTFGESGSCNSSDISPGHISSTCASLGQSSRHHTPAPPCPAHLPDQLPRRPRRRLFCICERVWPRHASCPGARWRESEPDGADGCVWEAVLDPTLMSEVPWHLGGQDEKGEASGWDRGRRHSTTSHAPGSSLDRPADGCLVYSI</sequence>